<proteinExistence type="predicted"/>
<evidence type="ECO:0000313" key="1">
    <source>
        <dbReference type="EMBL" id="MBW62077.1"/>
    </source>
</evidence>
<dbReference type="EMBL" id="GGFJ01012936">
    <property type="protein sequence ID" value="MBW62077.1"/>
    <property type="molecule type" value="Transcribed_RNA"/>
</dbReference>
<name>A0A2M4C9S8_9DIPT</name>
<accession>A0A2M4C9S8</accession>
<organism evidence="1">
    <name type="scientific">Anopheles marajoara</name>
    <dbReference type="NCBI Taxonomy" id="58244"/>
    <lineage>
        <taxon>Eukaryota</taxon>
        <taxon>Metazoa</taxon>
        <taxon>Ecdysozoa</taxon>
        <taxon>Arthropoda</taxon>
        <taxon>Hexapoda</taxon>
        <taxon>Insecta</taxon>
        <taxon>Pterygota</taxon>
        <taxon>Neoptera</taxon>
        <taxon>Endopterygota</taxon>
        <taxon>Diptera</taxon>
        <taxon>Nematocera</taxon>
        <taxon>Culicoidea</taxon>
        <taxon>Culicidae</taxon>
        <taxon>Anophelinae</taxon>
        <taxon>Anopheles</taxon>
    </lineage>
</organism>
<sequence length="91" mass="10047">MHVRWLVSACSIGASGPTSTTSAASASSITASAATTTTAAPASTGTVSLTVWPSTDERWAGRGKHWRRWDRPYLGHRYRWFRQLRQHYVIG</sequence>
<protein>
    <submittedName>
        <fullName evidence="1">Putative secreted protein</fullName>
    </submittedName>
</protein>
<reference evidence="1" key="1">
    <citation type="submission" date="2018-01" db="EMBL/GenBank/DDBJ databases">
        <title>An insight into the sialome of Amazonian anophelines.</title>
        <authorList>
            <person name="Ribeiro J.M."/>
            <person name="Scarpassa V."/>
            <person name="Calvo E."/>
        </authorList>
    </citation>
    <scope>NUCLEOTIDE SEQUENCE</scope>
    <source>
        <tissue evidence="1">Salivary glands</tissue>
    </source>
</reference>
<dbReference type="AlphaFoldDB" id="A0A2M4C9S8"/>